<dbReference type="OrthoDB" id="3396710at2"/>
<dbReference type="EMBL" id="FOAW01000002">
    <property type="protein sequence ID" value="SEK50453.1"/>
    <property type="molecule type" value="Genomic_DNA"/>
</dbReference>
<feature type="domain" description="ABC transporter" evidence="4">
    <location>
        <begin position="10"/>
        <end position="279"/>
    </location>
</feature>
<dbReference type="Pfam" id="PF00005">
    <property type="entry name" value="ABC_tran"/>
    <property type="match status" value="1"/>
</dbReference>
<keyword evidence="1" id="KW-0813">Transport</keyword>
<dbReference type="GO" id="GO:0015188">
    <property type="term" value="F:L-isoleucine transmembrane transporter activity"/>
    <property type="evidence" value="ECO:0007669"/>
    <property type="project" value="TreeGrafter"/>
</dbReference>
<dbReference type="SMART" id="SM00382">
    <property type="entry name" value="AAA"/>
    <property type="match status" value="1"/>
</dbReference>
<dbReference type="Proteomes" id="UP000198677">
    <property type="component" value="Unassembled WGS sequence"/>
</dbReference>
<dbReference type="RefSeq" id="WP_083576558.1">
    <property type="nucleotide sequence ID" value="NZ_FOAW01000002.1"/>
</dbReference>
<organism evidence="5 6">
    <name type="scientific">Rhodococcus maanshanensis</name>
    <dbReference type="NCBI Taxonomy" id="183556"/>
    <lineage>
        <taxon>Bacteria</taxon>
        <taxon>Bacillati</taxon>
        <taxon>Actinomycetota</taxon>
        <taxon>Actinomycetes</taxon>
        <taxon>Mycobacteriales</taxon>
        <taxon>Nocardiaceae</taxon>
        <taxon>Rhodococcus</taxon>
    </lineage>
</organism>
<gene>
    <name evidence="5" type="ORF">SAMN05444583_102142</name>
</gene>
<dbReference type="Gene3D" id="3.40.50.300">
    <property type="entry name" value="P-loop containing nucleotide triphosphate hydrolases"/>
    <property type="match status" value="1"/>
</dbReference>
<dbReference type="GO" id="GO:1903806">
    <property type="term" value="P:L-isoleucine import across plasma membrane"/>
    <property type="evidence" value="ECO:0007669"/>
    <property type="project" value="TreeGrafter"/>
</dbReference>
<evidence type="ECO:0000256" key="2">
    <source>
        <dbReference type="ARBA" id="ARBA00022741"/>
    </source>
</evidence>
<dbReference type="AlphaFoldDB" id="A0A1H7HJ95"/>
<dbReference type="GO" id="GO:0005524">
    <property type="term" value="F:ATP binding"/>
    <property type="evidence" value="ECO:0007669"/>
    <property type="project" value="UniProtKB-KW"/>
</dbReference>
<dbReference type="InterPro" id="IPR003439">
    <property type="entry name" value="ABC_transporter-like_ATP-bd"/>
</dbReference>
<proteinExistence type="predicted"/>
<keyword evidence="3 5" id="KW-0067">ATP-binding</keyword>
<dbReference type="SUPFAM" id="SSF52540">
    <property type="entry name" value="P-loop containing nucleoside triphosphate hydrolases"/>
    <property type="match status" value="1"/>
</dbReference>
<dbReference type="GO" id="GO:0015808">
    <property type="term" value="P:L-alanine transport"/>
    <property type="evidence" value="ECO:0007669"/>
    <property type="project" value="TreeGrafter"/>
</dbReference>
<sequence>MSAQQSEQILSVTGLRRSFGGVRAVDGIDFEVNRGEFVSIIGPNGSGKSTTINLVSGVLRPDSGRILLRGSAVRHGSPEDAAEAGIARTFQNGRVFGNLTVAENVEVGLHTTLGAARPFRSLVRYPVLRWVPILAELALALLPTPKVRAEREILRAEVDSGLARFGERLSPRAGDPAYTLSYANRRRTEIARALALDPVLLLLDEPAAGMNQSETAEVGRQLAELKANGQTIILVEHKLELVNQLSDRVIVMDEGSIIAVGTPEQVQADEKVIEAYLGRRRLRPATVGGGGQVDSDGGR</sequence>
<dbReference type="InterPro" id="IPR051120">
    <property type="entry name" value="ABC_AA/LPS_Transport"/>
</dbReference>
<dbReference type="GO" id="GO:1903805">
    <property type="term" value="P:L-valine import across plasma membrane"/>
    <property type="evidence" value="ECO:0007669"/>
    <property type="project" value="TreeGrafter"/>
</dbReference>
<reference evidence="6" key="1">
    <citation type="submission" date="2016-10" db="EMBL/GenBank/DDBJ databases">
        <authorList>
            <person name="Varghese N."/>
            <person name="Submissions S."/>
        </authorList>
    </citation>
    <scope>NUCLEOTIDE SEQUENCE [LARGE SCALE GENOMIC DNA]</scope>
    <source>
        <strain evidence="6">DSM 44675</strain>
    </source>
</reference>
<dbReference type="GO" id="GO:0016887">
    <property type="term" value="F:ATP hydrolysis activity"/>
    <property type="evidence" value="ECO:0007669"/>
    <property type="project" value="InterPro"/>
</dbReference>
<keyword evidence="6" id="KW-1185">Reference proteome</keyword>
<dbReference type="PANTHER" id="PTHR45772">
    <property type="entry name" value="CONSERVED COMPONENT OF ABC TRANSPORTER FOR NATURAL AMINO ACIDS-RELATED"/>
    <property type="match status" value="1"/>
</dbReference>
<dbReference type="GO" id="GO:0005886">
    <property type="term" value="C:plasma membrane"/>
    <property type="evidence" value="ECO:0007669"/>
    <property type="project" value="TreeGrafter"/>
</dbReference>
<dbReference type="InterPro" id="IPR027417">
    <property type="entry name" value="P-loop_NTPase"/>
</dbReference>
<evidence type="ECO:0000313" key="6">
    <source>
        <dbReference type="Proteomes" id="UP000198677"/>
    </source>
</evidence>
<evidence type="ECO:0000256" key="3">
    <source>
        <dbReference type="ARBA" id="ARBA00022840"/>
    </source>
</evidence>
<dbReference type="PROSITE" id="PS50893">
    <property type="entry name" value="ABC_TRANSPORTER_2"/>
    <property type="match status" value="1"/>
</dbReference>
<protein>
    <submittedName>
        <fullName evidence="5">Branched-chain amino acid transport system ATP-binding protein</fullName>
    </submittedName>
</protein>
<dbReference type="GO" id="GO:0015192">
    <property type="term" value="F:L-phenylalanine transmembrane transporter activity"/>
    <property type="evidence" value="ECO:0007669"/>
    <property type="project" value="TreeGrafter"/>
</dbReference>
<keyword evidence="2" id="KW-0547">Nucleotide-binding</keyword>
<dbReference type="GO" id="GO:0005304">
    <property type="term" value="F:L-valine transmembrane transporter activity"/>
    <property type="evidence" value="ECO:0007669"/>
    <property type="project" value="TreeGrafter"/>
</dbReference>
<dbReference type="InterPro" id="IPR003593">
    <property type="entry name" value="AAA+_ATPase"/>
</dbReference>
<evidence type="ECO:0000256" key="1">
    <source>
        <dbReference type="ARBA" id="ARBA00022448"/>
    </source>
</evidence>
<evidence type="ECO:0000313" key="5">
    <source>
        <dbReference type="EMBL" id="SEK50453.1"/>
    </source>
</evidence>
<dbReference type="GO" id="GO:0042941">
    <property type="term" value="P:D-alanine transmembrane transport"/>
    <property type="evidence" value="ECO:0007669"/>
    <property type="project" value="TreeGrafter"/>
</dbReference>
<evidence type="ECO:0000259" key="4">
    <source>
        <dbReference type="PROSITE" id="PS50893"/>
    </source>
</evidence>
<name>A0A1H7HJ95_9NOCA</name>
<dbReference type="FunFam" id="3.40.50.300:FF:000421">
    <property type="entry name" value="Branched-chain amino acid ABC transporter ATP-binding protein"/>
    <property type="match status" value="1"/>
</dbReference>
<dbReference type="InterPro" id="IPR032823">
    <property type="entry name" value="BCA_ABC_TP_C"/>
</dbReference>
<accession>A0A1H7HJ95</accession>
<dbReference type="Pfam" id="PF12399">
    <property type="entry name" value="BCA_ABC_TP_C"/>
    <property type="match status" value="1"/>
</dbReference>
<dbReference type="PANTHER" id="PTHR45772:SF7">
    <property type="entry name" value="AMINO ACID ABC TRANSPORTER ATP-BINDING PROTEIN"/>
    <property type="match status" value="1"/>
</dbReference>